<evidence type="ECO:0000259" key="1">
    <source>
        <dbReference type="PROSITE" id="PS51819"/>
    </source>
</evidence>
<name>A0ABZ2M7L6_9BACT</name>
<dbReference type="SUPFAM" id="SSF54593">
    <property type="entry name" value="Glyoxalase/Bleomycin resistance protein/Dihydroxybiphenyl dioxygenase"/>
    <property type="match status" value="1"/>
</dbReference>
<evidence type="ECO:0000313" key="2">
    <source>
        <dbReference type="EMBL" id="WXB18500.1"/>
    </source>
</evidence>
<accession>A0ABZ2M7L6</accession>
<feature type="domain" description="VOC" evidence="1">
    <location>
        <begin position="2"/>
        <end position="127"/>
    </location>
</feature>
<dbReference type="PANTHER" id="PTHR36437:SF2">
    <property type="entry name" value="GLYOXALASE_BLEOMYCIN RESISTANCE PROTEIN_DIOXYGENASE"/>
    <property type="match status" value="1"/>
</dbReference>
<organism evidence="2 3">
    <name type="scientific">Pendulispora albinea</name>
    <dbReference type="NCBI Taxonomy" id="2741071"/>
    <lineage>
        <taxon>Bacteria</taxon>
        <taxon>Pseudomonadati</taxon>
        <taxon>Myxococcota</taxon>
        <taxon>Myxococcia</taxon>
        <taxon>Myxococcales</taxon>
        <taxon>Sorangiineae</taxon>
        <taxon>Pendulisporaceae</taxon>
        <taxon>Pendulispora</taxon>
    </lineage>
</organism>
<keyword evidence="3" id="KW-1185">Reference proteome</keyword>
<sequence length="130" mass="14543">MKIKLTNVYVDDQDKALRFYTEVLGFVKKADFSNGPFRWLTVASAEEPEGTELQLARNDNPAGKAYQQALFQQNQPAANFYSSDLQADYERMKARGAEFTMPPTDVTASKIAILNDTCGNLIQITQLTRG</sequence>
<dbReference type="Proteomes" id="UP001370348">
    <property type="component" value="Chromosome"/>
</dbReference>
<dbReference type="PROSITE" id="PS51819">
    <property type="entry name" value="VOC"/>
    <property type="match status" value="1"/>
</dbReference>
<dbReference type="InterPro" id="IPR037523">
    <property type="entry name" value="VOC_core"/>
</dbReference>
<evidence type="ECO:0000313" key="3">
    <source>
        <dbReference type="Proteomes" id="UP001370348"/>
    </source>
</evidence>
<dbReference type="RefSeq" id="WP_394828131.1">
    <property type="nucleotide sequence ID" value="NZ_CP089984.1"/>
</dbReference>
<dbReference type="EMBL" id="CP089984">
    <property type="protein sequence ID" value="WXB18500.1"/>
    <property type="molecule type" value="Genomic_DNA"/>
</dbReference>
<dbReference type="InterPro" id="IPR004360">
    <property type="entry name" value="Glyas_Fos-R_dOase_dom"/>
</dbReference>
<gene>
    <name evidence="2" type="ORF">LZC94_14820</name>
</gene>
<dbReference type="Gene3D" id="3.10.180.10">
    <property type="entry name" value="2,3-Dihydroxybiphenyl 1,2-Dioxygenase, domain 1"/>
    <property type="match status" value="1"/>
</dbReference>
<dbReference type="PANTHER" id="PTHR36437">
    <property type="entry name" value="GLYOXALASE/BLEOMYCIN RESISTANCE PROTEIN/DIOXYGENASE"/>
    <property type="match status" value="1"/>
</dbReference>
<dbReference type="CDD" id="cd07263">
    <property type="entry name" value="VOC_like"/>
    <property type="match status" value="1"/>
</dbReference>
<proteinExistence type="predicted"/>
<reference evidence="2 3" key="1">
    <citation type="submission" date="2021-12" db="EMBL/GenBank/DDBJ databases">
        <title>Discovery of the Pendulisporaceae a myxobacterial family with distinct sporulation behavior and unique specialized metabolism.</title>
        <authorList>
            <person name="Garcia R."/>
            <person name="Popoff A."/>
            <person name="Bader C.D."/>
            <person name="Loehr J."/>
            <person name="Walesch S."/>
            <person name="Walt C."/>
            <person name="Boldt J."/>
            <person name="Bunk B."/>
            <person name="Haeckl F.J.F.P.J."/>
            <person name="Gunesch A.P."/>
            <person name="Birkelbach J."/>
            <person name="Nuebel U."/>
            <person name="Pietschmann T."/>
            <person name="Bach T."/>
            <person name="Mueller R."/>
        </authorList>
    </citation>
    <scope>NUCLEOTIDE SEQUENCE [LARGE SCALE GENOMIC DNA]</scope>
    <source>
        <strain evidence="2 3">MSr11954</strain>
    </source>
</reference>
<dbReference type="Pfam" id="PF00903">
    <property type="entry name" value="Glyoxalase"/>
    <property type="match status" value="1"/>
</dbReference>
<dbReference type="InterPro" id="IPR029068">
    <property type="entry name" value="Glyas_Bleomycin-R_OHBP_Dase"/>
</dbReference>
<protein>
    <submittedName>
        <fullName evidence="2">VOC family protein</fullName>
    </submittedName>
</protein>